<comment type="similarity">
    <text evidence="4 11">Belongs to the dihydroorotate dehydrogenase family. Type 2 subfamily.</text>
</comment>
<evidence type="ECO:0000259" key="12">
    <source>
        <dbReference type="Pfam" id="PF01180"/>
    </source>
</evidence>
<dbReference type="EC" id="1.3.5.2" evidence="11"/>
<dbReference type="Pfam" id="PF01180">
    <property type="entry name" value="DHO_dh"/>
    <property type="match status" value="1"/>
</dbReference>
<evidence type="ECO:0000256" key="1">
    <source>
        <dbReference type="ARBA" id="ARBA00003125"/>
    </source>
</evidence>
<comment type="cofactor">
    <cofactor evidence="11">
        <name>FMN</name>
        <dbReference type="ChEBI" id="CHEBI:58210"/>
    </cofactor>
    <text evidence="11">Binds 1 FMN per subunit.</text>
</comment>
<sequence length="355" mass="38195">MRLYPLFFRAAFSWMDAERAHRIGYRLIRSSHQVGAGRLLRPLTRPAPVLRTEAFGISFPSPFGLAAGFDKEGLAIEALADLGFGAVEVGTITGTAQPGNPKPRLFRLVQDRAVVNRMGFNNDGAAAVAPRIAAARRVLERSGVRPRPVIGVNIGKTKLVELEHATEDYLKSTRLLAPHADYLVVNVSSPNTPGLRLLQNVETLRPLLSAVRETADAAAGRHVPLLVKIAPDLSDEDVDDVARLALELKLDGIIATNTTIGREGLVSDPARIAACGDGGLSGAPLKRRSLEVLRRLRGTVGDSLVLVAVGGVETAADVQERLDAGATLVQGYTAFLYEGPFWAARINKDLARNRR</sequence>
<evidence type="ECO:0000256" key="8">
    <source>
        <dbReference type="ARBA" id="ARBA00023002"/>
    </source>
</evidence>
<reference evidence="13" key="1">
    <citation type="submission" date="2022-01" db="EMBL/GenBank/DDBJ databases">
        <authorList>
            <person name="Jo J.-H."/>
            <person name="Im W.-T."/>
        </authorList>
    </citation>
    <scope>NUCLEOTIDE SEQUENCE</scope>
    <source>
        <strain evidence="13">I2-34</strain>
    </source>
</reference>
<feature type="binding site" evidence="11">
    <location>
        <position position="71"/>
    </location>
    <ligand>
        <name>substrate</name>
    </ligand>
</feature>
<feature type="binding site" evidence="11">
    <location>
        <begin position="257"/>
        <end position="258"/>
    </location>
    <ligand>
        <name>substrate</name>
    </ligand>
</feature>
<comment type="subcellular location">
    <subcellularLocation>
        <location evidence="11">Cell membrane</location>
        <topology evidence="11">Peripheral membrane protein</topology>
    </subcellularLocation>
    <subcellularLocation>
        <location evidence="2">Membrane</location>
    </subcellularLocation>
</comment>
<protein>
    <recommendedName>
        <fullName evidence="11">Dihydroorotate dehydrogenase (quinone)</fullName>
        <ecNumber evidence="11">1.3.5.2</ecNumber>
    </recommendedName>
    <alternativeName>
        <fullName evidence="11">DHOdehase</fullName>
        <shortName evidence="11">DHOD</shortName>
        <shortName evidence="11">DHODase</shortName>
    </alternativeName>
    <alternativeName>
        <fullName evidence="11">Dihydroorotate oxidase</fullName>
    </alternativeName>
</protein>
<keyword evidence="11" id="KW-1003">Cell membrane</keyword>
<feature type="binding site" evidence="11">
    <location>
        <position position="228"/>
    </location>
    <ligand>
        <name>FMN</name>
        <dbReference type="ChEBI" id="CHEBI:58210"/>
    </ligand>
</feature>
<evidence type="ECO:0000256" key="5">
    <source>
        <dbReference type="ARBA" id="ARBA00022630"/>
    </source>
</evidence>
<comment type="caution">
    <text evidence="13">The sequence shown here is derived from an EMBL/GenBank/DDBJ whole genome shotgun (WGS) entry which is preliminary data.</text>
</comment>
<dbReference type="PROSITE" id="PS00912">
    <property type="entry name" value="DHODEHASE_2"/>
    <property type="match status" value="1"/>
</dbReference>
<gene>
    <name evidence="11" type="primary">pyrD</name>
    <name evidence="13" type="ORF">LVY72_09835</name>
</gene>
<evidence type="ECO:0000256" key="7">
    <source>
        <dbReference type="ARBA" id="ARBA00022975"/>
    </source>
</evidence>
<evidence type="ECO:0000313" key="13">
    <source>
        <dbReference type="EMBL" id="MCG2622218.1"/>
    </source>
</evidence>
<feature type="binding site" evidence="11">
    <location>
        <position position="153"/>
    </location>
    <ligand>
        <name>FMN</name>
        <dbReference type="ChEBI" id="CHEBI:58210"/>
    </ligand>
</feature>
<dbReference type="SUPFAM" id="SSF51395">
    <property type="entry name" value="FMN-linked oxidoreductases"/>
    <property type="match status" value="1"/>
</dbReference>
<evidence type="ECO:0000256" key="11">
    <source>
        <dbReference type="HAMAP-Rule" id="MF_00225"/>
    </source>
</evidence>
<accession>A0ABS9L6T2</accession>
<dbReference type="PANTHER" id="PTHR48109">
    <property type="entry name" value="DIHYDROOROTATE DEHYDROGENASE (QUINONE), MITOCHONDRIAL-RELATED"/>
    <property type="match status" value="1"/>
</dbReference>
<dbReference type="InterPro" id="IPR012135">
    <property type="entry name" value="Dihydroorotate_DH_1_2"/>
</dbReference>
<dbReference type="Gene3D" id="3.20.20.70">
    <property type="entry name" value="Aldolase class I"/>
    <property type="match status" value="1"/>
</dbReference>
<feature type="binding site" evidence="11">
    <location>
        <begin position="116"/>
        <end position="120"/>
    </location>
    <ligand>
        <name>substrate</name>
    </ligand>
</feature>
<feature type="binding site" evidence="11">
    <location>
        <begin position="67"/>
        <end position="71"/>
    </location>
    <ligand>
        <name>FMN</name>
        <dbReference type="ChEBI" id="CHEBI:58210"/>
    </ligand>
</feature>
<dbReference type="InterPro" id="IPR013785">
    <property type="entry name" value="Aldolase_TIM"/>
</dbReference>
<name>A0ABS9L6T2_9MICC</name>
<keyword evidence="5 11" id="KW-0285">Flavoprotein</keyword>
<feature type="binding site" evidence="11">
    <location>
        <position position="91"/>
    </location>
    <ligand>
        <name>FMN</name>
        <dbReference type="ChEBI" id="CHEBI:58210"/>
    </ligand>
</feature>
<evidence type="ECO:0000256" key="6">
    <source>
        <dbReference type="ARBA" id="ARBA00022643"/>
    </source>
</evidence>
<dbReference type="NCBIfam" id="TIGR01036">
    <property type="entry name" value="pyrD_sub2"/>
    <property type="match status" value="1"/>
</dbReference>
<dbReference type="RefSeq" id="WP_237820300.1">
    <property type="nucleotide sequence ID" value="NZ_JAKLTQ010000005.1"/>
</dbReference>
<feature type="binding site" evidence="11">
    <location>
        <position position="186"/>
    </location>
    <ligand>
        <name>FMN</name>
        <dbReference type="ChEBI" id="CHEBI:58210"/>
    </ligand>
</feature>
<dbReference type="PROSITE" id="PS00911">
    <property type="entry name" value="DHODEHASE_1"/>
    <property type="match status" value="1"/>
</dbReference>
<evidence type="ECO:0000256" key="9">
    <source>
        <dbReference type="ARBA" id="ARBA00023136"/>
    </source>
</evidence>
<evidence type="ECO:0000256" key="10">
    <source>
        <dbReference type="ARBA" id="ARBA00048639"/>
    </source>
</evidence>
<dbReference type="GO" id="GO:0106430">
    <property type="term" value="F:dihydroorotate dehydrogenase (quinone) activity"/>
    <property type="evidence" value="ECO:0007669"/>
    <property type="project" value="UniProtKB-EC"/>
</dbReference>
<feature type="active site" description="Nucleophile" evidence="11">
    <location>
        <position position="189"/>
    </location>
</feature>
<keyword evidence="8 11" id="KW-0560">Oxidoreductase</keyword>
<feature type="domain" description="Dihydroorotate dehydrogenase catalytic" evidence="12">
    <location>
        <begin position="50"/>
        <end position="351"/>
    </location>
</feature>
<dbReference type="Proteomes" id="UP001165368">
    <property type="component" value="Unassembled WGS sequence"/>
</dbReference>
<comment type="pathway">
    <text evidence="3 11">Pyrimidine metabolism; UMP biosynthesis via de novo pathway; orotate from (S)-dihydroorotate (quinone route): step 1/1.</text>
</comment>
<feature type="binding site" evidence="11">
    <location>
        <position position="191"/>
    </location>
    <ligand>
        <name>substrate</name>
    </ligand>
</feature>
<proteinExistence type="inferred from homology"/>
<feature type="binding site" evidence="11">
    <location>
        <position position="282"/>
    </location>
    <ligand>
        <name>FMN</name>
        <dbReference type="ChEBI" id="CHEBI:58210"/>
    </ligand>
</feature>
<feature type="binding site" evidence="11">
    <location>
        <position position="256"/>
    </location>
    <ligand>
        <name>FMN</name>
        <dbReference type="ChEBI" id="CHEBI:58210"/>
    </ligand>
</feature>
<comment type="subunit">
    <text evidence="11">Monomer.</text>
</comment>
<feature type="binding site" evidence="11">
    <location>
        <begin position="332"/>
        <end position="333"/>
    </location>
    <ligand>
        <name>FMN</name>
        <dbReference type="ChEBI" id="CHEBI:58210"/>
    </ligand>
</feature>
<evidence type="ECO:0000256" key="2">
    <source>
        <dbReference type="ARBA" id="ARBA00004370"/>
    </source>
</evidence>
<dbReference type="EMBL" id="JAKLTQ010000005">
    <property type="protein sequence ID" value="MCG2622218.1"/>
    <property type="molecule type" value="Genomic_DNA"/>
</dbReference>
<dbReference type="InterPro" id="IPR005720">
    <property type="entry name" value="Dihydroorotate_DH_cat"/>
</dbReference>
<keyword evidence="6 11" id="KW-0288">FMN</keyword>
<keyword evidence="7 11" id="KW-0665">Pyrimidine biosynthesis</keyword>
<evidence type="ECO:0000256" key="3">
    <source>
        <dbReference type="ARBA" id="ARBA00005161"/>
    </source>
</evidence>
<dbReference type="NCBIfam" id="NF003648">
    <property type="entry name" value="PRK05286.2-1"/>
    <property type="match status" value="1"/>
</dbReference>
<dbReference type="InterPro" id="IPR050074">
    <property type="entry name" value="DHO_dehydrogenase"/>
</dbReference>
<dbReference type="HAMAP" id="MF_00225">
    <property type="entry name" value="DHO_dh_type2"/>
    <property type="match status" value="1"/>
</dbReference>
<comment type="catalytic activity">
    <reaction evidence="10 11">
        <text>(S)-dihydroorotate + a quinone = orotate + a quinol</text>
        <dbReference type="Rhea" id="RHEA:30187"/>
        <dbReference type="ChEBI" id="CHEBI:24646"/>
        <dbReference type="ChEBI" id="CHEBI:30839"/>
        <dbReference type="ChEBI" id="CHEBI:30864"/>
        <dbReference type="ChEBI" id="CHEBI:132124"/>
        <dbReference type="EC" id="1.3.5.2"/>
    </reaction>
</comment>
<organism evidence="13 14">
    <name type="scientific">Arthrobacter hankyongi</name>
    <dbReference type="NCBI Taxonomy" id="2904801"/>
    <lineage>
        <taxon>Bacteria</taxon>
        <taxon>Bacillati</taxon>
        <taxon>Actinomycetota</taxon>
        <taxon>Actinomycetes</taxon>
        <taxon>Micrococcales</taxon>
        <taxon>Micrococcaceae</taxon>
        <taxon>Arthrobacter</taxon>
    </lineage>
</organism>
<evidence type="ECO:0000256" key="4">
    <source>
        <dbReference type="ARBA" id="ARBA00005359"/>
    </source>
</evidence>
<dbReference type="PIRSF" id="PIRSF000164">
    <property type="entry name" value="DHO_oxidase"/>
    <property type="match status" value="1"/>
</dbReference>
<dbReference type="NCBIfam" id="NF003652">
    <property type="entry name" value="PRK05286.2-5"/>
    <property type="match status" value="1"/>
</dbReference>
<dbReference type="PANTHER" id="PTHR48109:SF4">
    <property type="entry name" value="DIHYDROOROTATE DEHYDROGENASE (QUINONE), MITOCHONDRIAL"/>
    <property type="match status" value="1"/>
</dbReference>
<dbReference type="InterPro" id="IPR001295">
    <property type="entry name" value="Dihydroorotate_DH_CS"/>
</dbReference>
<keyword evidence="9 11" id="KW-0472">Membrane</keyword>
<comment type="function">
    <text evidence="1 11">Catalyzes the conversion of dihydroorotate to orotate with quinone as electron acceptor.</text>
</comment>
<dbReference type="InterPro" id="IPR005719">
    <property type="entry name" value="Dihydroorotate_DH_2"/>
</dbReference>
<dbReference type="CDD" id="cd04738">
    <property type="entry name" value="DHOD_2_like"/>
    <property type="match status" value="1"/>
</dbReference>
<feature type="binding site" evidence="11">
    <location>
        <position position="311"/>
    </location>
    <ligand>
        <name>FMN</name>
        <dbReference type="ChEBI" id="CHEBI:58210"/>
    </ligand>
</feature>
<feature type="binding site" evidence="11">
    <location>
        <position position="186"/>
    </location>
    <ligand>
        <name>substrate</name>
    </ligand>
</feature>
<evidence type="ECO:0000313" key="14">
    <source>
        <dbReference type="Proteomes" id="UP001165368"/>
    </source>
</evidence>
<keyword evidence="14" id="KW-1185">Reference proteome</keyword>